<dbReference type="PANTHER" id="PTHR45937:SF1">
    <property type="entry name" value="ASPARAGINE SYNTHETASE DOMAIN-CONTAINING PROTEIN 1"/>
    <property type="match status" value="1"/>
</dbReference>
<dbReference type="GO" id="GO:0004066">
    <property type="term" value="F:asparagine synthase (glutamine-hydrolyzing) activity"/>
    <property type="evidence" value="ECO:0007669"/>
    <property type="project" value="InterPro"/>
</dbReference>
<protein>
    <recommendedName>
        <fullName evidence="4">Asparagine synthetase domain-containing protein</fullName>
    </recommendedName>
</protein>
<evidence type="ECO:0000256" key="3">
    <source>
        <dbReference type="ARBA" id="ARBA00022962"/>
    </source>
</evidence>
<dbReference type="OrthoDB" id="10252281at2759"/>
<dbReference type="InterPro" id="IPR014729">
    <property type="entry name" value="Rossmann-like_a/b/a_fold"/>
</dbReference>
<proteinExistence type="predicted"/>
<dbReference type="InterPro" id="IPR001962">
    <property type="entry name" value="Asn_synthase"/>
</dbReference>
<evidence type="ECO:0000256" key="2">
    <source>
        <dbReference type="ARBA" id="ARBA00022888"/>
    </source>
</evidence>
<dbReference type="InterPro" id="IPR051857">
    <property type="entry name" value="Asn_synthetase_domain"/>
</dbReference>
<dbReference type="Gene3D" id="3.60.20.10">
    <property type="entry name" value="Glutamine Phosphoribosylpyrophosphate, subunit 1, domain 1"/>
    <property type="match status" value="1"/>
</dbReference>
<dbReference type="PANTHER" id="PTHR45937">
    <property type="entry name" value="ASPARAGINE SYNTHETASE DOMAIN-CONTAINING PROTEIN 1"/>
    <property type="match status" value="1"/>
</dbReference>
<reference evidence="5" key="1">
    <citation type="submission" date="2022-07" db="EMBL/GenBank/DDBJ databases">
        <title>Phylogenomic reconstructions and comparative analyses of Kickxellomycotina fungi.</title>
        <authorList>
            <person name="Reynolds N.K."/>
            <person name="Stajich J.E."/>
            <person name="Barry K."/>
            <person name="Grigoriev I.V."/>
            <person name="Crous P."/>
            <person name="Smith M.E."/>
        </authorList>
    </citation>
    <scope>NUCLEOTIDE SEQUENCE</scope>
    <source>
        <strain evidence="5">RSA 567</strain>
    </source>
</reference>
<dbReference type="Gene3D" id="3.40.50.620">
    <property type="entry name" value="HUPs"/>
    <property type="match status" value="1"/>
</dbReference>
<evidence type="ECO:0000313" key="5">
    <source>
        <dbReference type="EMBL" id="KAJ1974637.1"/>
    </source>
</evidence>
<feature type="domain" description="Asparagine synthetase" evidence="4">
    <location>
        <begin position="564"/>
        <end position="651"/>
    </location>
</feature>
<keyword evidence="3" id="KW-0315">Glutamine amidotransferase</keyword>
<dbReference type="SUPFAM" id="SSF52402">
    <property type="entry name" value="Adenine nucleotide alpha hydrolases-like"/>
    <property type="match status" value="1"/>
</dbReference>
<comment type="caution">
    <text evidence="5">The sequence shown here is derived from an EMBL/GenBank/DDBJ whole genome shotgun (WGS) entry which is preliminary data.</text>
</comment>
<accession>A0A9W8EC05</accession>
<keyword evidence="1" id="KW-0028">Amino-acid biosynthesis</keyword>
<dbReference type="EMBL" id="JANBQB010000627">
    <property type="protein sequence ID" value="KAJ1974637.1"/>
    <property type="molecule type" value="Genomic_DNA"/>
</dbReference>
<keyword evidence="2" id="KW-0061">Asparagine biosynthesis</keyword>
<dbReference type="GO" id="GO:0006529">
    <property type="term" value="P:asparagine biosynthetic process"/>
    <property type="evidence" value="ECO:0007669"/>
    <property type="project" value="UniProtKB-KW"/>
</dbReference>
<dbReference type="Proteomes" id="UP001151582">
    <property type="component" value="Unassembled WGS sequence"/>
</dbReference>
<evidence type="ECO:0000259" key="4">
    <source>
        <dbReference type="Pfam" id="PF00733"/>
    </source>
</evidence>
<gene>
    <name evidence="5" type="ORF">H4R34_004644</name>
</gene>
<evidence type="ECO:0000256" key="1">
    <source>
        <dbReference type="ARBA" id="ARBA00022605"/>
    </source>
</evidence>
<dbReference type="Pfam" id="PF00733">
    <property type="entry name" value="Asn_synthase"/>
    <property type="match status" value="1"/>
</dbReference>
<dbReference type="AlphaFoldDB" id="A0A9W8EC05"/>
<dbReference type="InterPro" id="IPR029055">
    <property type="entry name" value="Ntn_hydrolases_N"/>
</dbReference>
<sequence length="670" mass="74925">MTMCGIQVLTGPAPPPKQITTDWAQLKEVTAHRGPSVQREIRHNVTAPQVATLSKDAPFLWWYAAVLHLRGAHPVPQPLQDTHNRCFSWNGEVFDRVPVAVDQNDAQVIFDRIVNQLDSAGPNTAPTPSPVVQTLAAVDGPFAFVLWDAPAGQLWFGRDCLGRRSLLWHLPTVEEPYFWLSSISQRLAMGTTPWPEVPAKGLFRLDLAAWWSNQPFGNSLYYYPWMAPGPEIDAPLVPVKLLDDISAQVIPLRAMQLPFQSVRRALPTPDTMVGPLQSPDAAAPDTCPWTLADLVFPPDMTSCAQGFIDCMQRAVQRRTKSIPPLPNTTTTLPLWHQLSGQTLAPFLELKAARPRVAVLFSGGVDCLCIAALLHHVLPANEPIDLINVAFENPRAIAAKSAKHQNSDPSSNLSVLFQSAAMDQPIDCSRTEYQRVFDVPDRKTGRTSARALKAWAPERDWRFVAVNIPYNQVERYRDRVVQLMRPCDTAMDLSIALAIWFAARGDGCLENIDDIQHGTSQVIRLLPYRSCSRVVLLGMGADEQLGGYSQHRSQFQHYGWLGVIEEMQHQLDRIPSRNLGRDDRIVSDHGKEARYPFLSHSVVDYLSGVPVHWKLDARYPRGLGEKLLLRHALYHHLCLPLPVCQQWKRAIQFGARTAKMTTSKITGTDKV</sequence>
<keyword evidence="6" id="KW-1185">Reference proteome</keyword>
<organism evidence="5 6">
    <name type="scientific">Dimargaris verticillata</name>
    <dbReference type="NCBI Taxonomy" id="2761393"/>
    <lineage>
        <taxon>Eukaryota</taxon>
        <taxon>Fungi</taxon>
        <taxon>Fungi incertae sedis</taxon>
        <taxon>Zoopagomycota</taxon>
        <taxon>Kickxellomycotina</taxon>
        <taxon>Dimargaritomycetes</taxon>
        <taxon>Dimargaritales</taxon>
        <taxon>Dimargaritaceae</taxon>
        <taxon>Dimargaris</taxon>
    </lineage>
</organism>
<name>A0A9W8EC05_9FUNG</name>
<dbReference type="CDD" id="cd01991">
    <property type="entry name" value="Asn_synthase_B_C"/>
    <property type="match status" value="1"/>
</dbReference>
<dbReference type="SUPFAM" id="SSF56235">
    <property type="entry name" value="N-terminal nucleophile aminohydrolases (Ntn hydrolases)"/>
    <property type="match status" value="1"/>
</dbReference>
<evidence type="ECO:0000313" key="6">
    <source>
        <dbReference type="Proteomes" id="UP001151582"/>
    </source>
</evidence>